<evidence type="ECO:0000256" key="1">
    <source>
        <dbReference type="ARBA" id="ARBA00022679"/>
    </source>
</evidence>
<dbReference type="EMBL" id="OBEI01000003">
    <property type="protein sequence ID" value="SNZ07776.1"/>
    <property type="molecule type" value="Genomic_DNA"/>
</dbReference>
<dbReference type="Pfam" id="PF08541">
    <property type="entry name" value="ACP_syn_III_C"/>
    <property type="match status" value="1"/>
</dbReference>
<gene>
    <name evidence="3" type="ORF">SAMN06265182_1013</name>
</gene>
<dbReference type="GO" id="GO:0016747">
    <property type="term" value="F:acyltransferase activity, transferring groups other than amino-acyl groups"/>
    <property type="evidence" value="ECO:0007669"/>
    <property type="project" value="InterPro"/>
</dbReference>
<evidence type="ECO:0000313" key="4">
    <source>
        <dbReference type="Proteomes" id="UP000219036"/>
    </source>
</evidence>
<dbReference type="PANTHER" id="PTHR11877:SF46">
    <property type="entry name" value="TYPE III POLYKETIDE SYNTHASE A"/>
    <property type="match status" value="1"/>
</dbReference>
<proteinExistence type="predicted"/>
<reference evidence="4" key="1">
    <citation type="submission" date="2017-09" db="EMBL/GenBank/DDBJ databases">
        <authorList>
            <person name="Varghese N."/>
            <person name="Submissions S."/>
        </authorList>
    </citation>
    <scope>NUCLEOTIDE SEQUENCE [LARGE SCALE GENOMIC DNA]</scope>
    <source>
        <strain evidence="4">DSM 15103</strain>
    </source>
</reference>
<dbReference type="Gene3D" id="3.40.47.10">
    <property type="match status" value="2"/>
</dbReference>
<dbReference type="InterPro" id="IPR011141">
    <property type="entry name" value="Polyketide_synthase_type-III"/>
</dbReference>
<keyword evidence="4" id="KW-1185">Reference proteome</keyword>
<dbReference type="Proteomes" id="UP000219036">
    <property type="component" value="Unassembled WGS sequence"/>
</dbReference>
<protein>
    <submittedName>
        <fullName evidence="3">Predicted naringenin-chalcone synthase</fullName>
    </submittedName>
</protein>
<dbReference type="PANTHER" id="PTHR11877">
    <property type="entry name" value="HYDROXYMETHYLGLUTARYL-COA SYNTHASE"/>
    <property type="match status" value="1"/>
</dbReference>
<dbReference type="SUPFAM" id="SSF53901">
    <property type="entry name" value="Thiolase-like"/>
    <property type="match status" value="2"/>
</dbReference>
<keyword evidence="1" id="KW-0808">Transferase</keyword>
<feature type="domain" description="Beta-ketoacyl-[acyl-carrier-protein] synthase III C-terminal" evidence="2">
    <location>
        <begin position="255"/>
        <end position="349"/>
    </location>
</feature>
<organism evidence="3 4">
    <name type="scientific">Persephonella hydrogeniphila</name>
    <dbReference type="NCBI Taxonomy" id="198703"/>
    <lineage>
        <taxon>Bacteria</taxon>
        <taxon>Pseudomonadati</taxon>
        <taxon>Aquificota</taxon>
        <taxon>Aquificia</taxon>
        <taxon>Aquificales</taxon>
        <taxon>Hydrogenothermaceae</taxon>
        <taxon>Persephonella</taxon>
    </lineage>
</organism>
<dbReference type="InterPro" id="IPR013747">
    <property type="entry name" value="ACP_syn_III_C"/>
</dbReference>
<evidence type="ECO:0000259" key="2">
    <source>
        <dbReference type="Pfam" id="PF08541"/>
    </source>
</evidence>
<accession>A0A285NIU9</accession>
<dbReference type="AlphaFoldDB" id="A0A285NIU9"/>
<name>A0A285NIU9_9AQUI</name>
<dbReference type="InterPro" id="IPR016039">
    <property type="entry name" value="Thiolase-like"/>
</dbReference>
<dbReference type="RefSeq" id="WP_180753987.1">
    <property type="nucleotide sequence ID" value="NZ_OBEI01000003.1"/>
</dbReference>
<sequence>MRVFILSTQVLIPELLDPVEIADAFYPVDKVGRKINLLAKKMVDTIGIEKRPFVLDLKNLPEKRLRSEEDHPLYWGEKIINNFVEIVGRDSIGFLSMSYNISYHTDYLPNLITQIVLKTGLKLDRPPEELPYYGCASGVISIKNAVSYCRTHGKAAVVFVFDQCSNLAYIPTGTDDPYIKKTMKSNLLFSDGAAGLLIIPESMKPSRSLPEIIEVQTGYTPGDGIKMENGAFLLRNQVKDIVPPVVSEKVIKPVLEKHNLRKEDIKEWSIHQGGLAIINKLKDEEILGLSESQIKRSKELFHKYGNLSSPSCFLTFDSFFNEKKNKSGDKGMIVGFGAGYYMASALYVWS</sequence>
<evidence type="ECO:0000313" key="3">
    <source>
        <dbReference type="EMBL" id="SNZ07776.1"/>
    </source>
</evidence>
<dbReference type="GO" id="GO:0030639">
    <property type="term" value="P:polyketide biosynthetic process"/>
    <property type="evidence" value="ECO:0007669"/>
    <property type="project" value="TreeGrafter"/>
</dbReference>